<keyword evidence="4" id="KW-1185">Reference proteome</keyword>
<proteinExistence type="predicted"/>
<feature type="compositionally biased region" description="Acidic residues" evidence="1">
    <location>
        <begin position="350"/>
        <end position="359"/>
    </location>
</feature>
<accession>A0ABN3AME6</accession>
<gene>
    <name evidence="3" type="ORF">GCM10009846_09680</name>
</gene>
<evidence type="ECO:0000313" key="3">
    <source>
        <dbReference type="EMBL" id="GAA2172298.1"/>
    </source>
</evidence>
<protein>
    <submittedName>
        <fullName evidence="3">Phosphotransferase</fullName>
    </submittedName>
</protein>
<name>A0ABN3AME6_9MICO</name>
<dbReference type="Gene3D" id="3.90.1200.10">
    <property type="match status" value="1"/>
</dbReference>
<dbReference type="EMBL" id="BAAAQT010000005">
    <property type="protein sequence ID" value="GAA2172298.1"/>
    <property type="molecule type" value="Genomic_DNA"/>
</dbReference>
<organism evidence="3 4">
    <name type="scientific">Agrococcus versicolor</name>
    <dbReference type="NCBI Taxonomy" id="501482"/>
    <lineage>
        <taxon>Bacteria</taxon>
        <taxon>Bacillati</taxon>
        <taxon>Actinomycetota</taxon>
        <taxon>Actinomycetes</taxon>
        <taxon>Micrococcales</taxon>
        <taxon>Microbacteriaceae</taxon>
        <taxon>Agrococcus</taxon>
    </lineage>
</organism>
<dbReference type="InterPro" id="IPR011009">
    <property type="entry name" value="Kinase-like_dom_sf"/>
</dbReference>
<reference evidence="3 4" key="1">
    <citation type="journal article" date="2019" name="Int. J. Syst. Evol. Microbiol.">
        <title>The Global Catalogue of Microorganisms (GCM) 10K type strain sequencing project: providing services to taxonomists for standard genome sequencing and annotation.</title>
        <authorList>
            <consortium name="The Broad Institute Genomics Platform"/>
            <consortium name="The Broad Institute Genome Sequencing Center for Infectious Disease"/>
            <person name="Wu L."/>
            <person name="Ma J."/>
        </authorList>
    </citation>
    <scope>NUCLEOTIDE SEQUENCE [LARGE SCALE GENOMIC DNA]</scope>
    <source>
        <strain evidence="3 4">JCM 16026</strain>
    </source>
</reference>
<feature type="region of interest" description="Disordered" evidence="1">
    <location>
        <begin position="329"/>
        <end position="365"/>
    </location>
</feature>
<dbReference type="RefSeq" id="WP_344341001.1">
    <property type="nucleotide sequence ID" value="NZ_BAAAQT010000005.1"/>
</dbReference>
<evidence type="ECO:0000313" key="4">
    <source>
        <dbReference type="Proteomes" id="UP001501599"/>
    </source>
</evidence>
<comment type="caution">
    <text evidence="3">The sequence shown here is derived from an EMBL/GenBank/DDBJ whole genome shotgun (WGS) entry which is preliminary data.</text>
</comment>
<feature type="compositionally biased region" description="Low complexity" evidence="1">
    <location>
        <begin position="336"/>
        <end position="349"/>
    </location>
</feature>
<dbReference type="Proteomes" id="UP001501599">
    <property type="component" value="Unassembled WGS sequence"/>
</dbReference>
<dbReference type="InterPro" id="IPR002575">
    <property type="entry name" value="Aminoglycoside_PTrfase"/>
</dbReference>
<dbReference type="SUPFAM" id="SSF56112">
    <property type="entry name" value="Protein kinase-like (PK-like)"/>
    <property type="match status" value="1"/>
</dbReference>
<feature type="domain" description="Aminoglycoside phosphotransferase" evidence="2">
    <location>
        <begin position="45"/>
        <end position="251"/>
    </location>
</feature>
<sequence>MAANPFTLAALATSAVPGIEVVGAVDDGSDDESEAVAARIADGRVVRIVVPRTPATLARLRDQAVTLHVFTRAVRDRLPFEAPETLGTAPLQRTAVVVSTRLGGTTLRLSDVSPANPGLAASIGTAIAALHDLPTSIVVEAGLPHRSIAEIRQGLVDVFDRVAATGRVPAPLLARWEIALEDAALWQLQPRVVHGDLQAPAFRREQSTITGIDGWHALGLGDPAVDLAWLLGNEHASSVDEAFVAYAGVRGADRQLRRRAMLHAELDVARWLLHGVESQDAAVVADAEGMLARLADRVADDDDESTALQPERLHTMDLADVQQLLDERGTSVARPGAAGSMASGTASEAETVEVGDVDLPESSRR</sequence>
<evidence type="ECO:0000256" key="1">
    <source>
        <dbReference type="SAM" id="MobiDB-lite"/>
    </source>
</evidence>
<dbReference type="Pfam" id="PF01636">
    <property type="entry name" value="APH"/>
    <property type="match status" value="1"/>
</dbReference>
<evidence type="ECO:0000259" key="2">
    <source>
        <dbReference type="Pfam" id="PF01636"/>
    </source>
</evidence>